<evidence type="ECO:0000313" key="8">
    <source>
        <dbReference type="Proteomes" id="UP000305067"/>
    </source>
</evidence>
<sequence length="400" mass="44062">MDFDCEVPGCRKTFKRKGDLTRHALLHSGVKPHSCRVCKKGFAQASALKTHLNVHSGAKPYRCLVSGCSSRFGDPSSRTRHTKETHEVQSRYRCPIMHCSAAIKRGSSFKSHLKKLHGLNPDNFRIEDYSEPMRTYRSVSMSMKYETPSPTLSSSPPQTSLSPCGHPILPSQLSQVKMSPSESPPSVYDGHINRLGELMRTSDASLSLVDEYRTRQVRQTASPGTISPLSLSPCQTPPLYISGYTHHSTPHILSAASSPHTEGMGTPDYLNAGYVAAERYQEFNSRLPCHYQEPVMGATSFPTGHTLALSPVMLSQHTAPTNVHPFEPTYMVDPHTHSPSFWPSTPAGSSELESPFEDVTAGSLLFAQVDPSEPLFQRHHQHHALYDLGAAGGMMLNGFH</sequence>
<protein>
    <recommendedName>
        <fullName evidence="6">C2H2-type domain-containing protein</fullName>
    </recommendedName>
</protein>
<dbReference type="EMBL" id="ML178835">
    <property type="protein sequence ID" value="TFK99170.1"/>
    <property type="molecule type" value="Genomic_DNA"/>
</dbReference>
<feature type="domain" description="C2H2-type" evidence="6">
    <location>
        <begin position="33"/>
        <end position="60"/>
    </location>
</feature>
<dbReference type="InterPro" id="IPR036236">
    <property type="entry name" value="Znf_C2H2_sf"/>
</dbReference>
<dbReference type="FunFam" id="3.30.160.60:FF:000624">
    <property type="entry name" value="zinc finger protein 697"/>
    <property type="match status" value="1"/>
</dbReference>
<dbReference type="PANTHER" id="PTHR19818:SF163">
    <property type="entry name" value="C2H2-TYPE DOMAIN-CONTAINING PROTEIN"/>
    <property type="match status" value="1"/>
</dbReference>
<evidence type="ECO:0000256" key="4">
    <source>
        <dbReference type="ARBA" id="ARBA00022833"/>
    </source>
</evidence>
<feature type="domain" description="C2H2-type" evidence="6">
    <location>
        <begin position="3"/>
        <end position="32"/>
    </location>
</feature>
<proteinExistence type="predicted"/>
<evidence type="ECO:0000256" key="1">
    <source>
        <dbReference type="ARBA" id="ARBA00022723"/>
    </source>
</evidence>
<evidence type="ECO:0000259" key="6">
    <source>
        <dbReference type="PROSITE" id="PS50157"/>
    </source>
</evidence>
<accession>A0A5C3QFB3</accession>
<keyword evidence="8" id="KW-1185">Reference proteome</keyword>
<evidence type="ECO:0000256" key="5">
    <source>
        <dbReference type="PROSITE-ProRule" id="PRU00042"/>
    </source>
</evidence>
<evidence type="ECO:0000256" key="3">
    <source>
        <dbReference type="ARBA" id="ARBA00022771"/>
    </source>
</evidence>
<dbReference type="Proteomes" id="UP000305067">
    <property type="component" value="Unassembled WGS sequence"/>
</dbReference>
<evidence type="ECO:0000256" key="2">
    <source>
        <dbReference type="ARBA" id="ARBA00022737"/>
    </source>
</evidence>
<dbReference type="PROSITE" id="PS00028">
    <property type="entry name" value="ZINC_FINGER_C2H2_1"/>
    <property type="match status" value="4"/>
</dbReference>
<dbReference type="STRING" id="1884261.A0A5C3QFB3"/>
<gene>
    <name evidence="7" type="ORF">BDV98DRAFT_187158</name>
</gene>
<dbReference type="Pfam" id="PF00096">
    <property type="entry name" value="zf-C2H2"/>
    <property type="match status" value="2"/>
</dbReference>
<keyword evidence="1" id="KW-0479">Metal-binding</keyword>
<dbReference type="Gene3D" id="3.30.160.60">
    <property type="entry name" value="Classic Zinc Finger"/>
    <property type="match status" value="3"/>
</dbReference>
<keyword evidence="3 5" id="KW-0863">Zinc-finger</keyword>
<dbReference type="SUPFAM" id="SSF57667">
    <property type="entry name" value="beta-beta-alpha zinc fingers"/>
    <property type="match status" value="2"/>
</dbReference>
<dbReference type="SMART" id="SM00355">
    <property type="entry name" value="ZnF_C2H2"/>
    <property type="match status" value="4"/>
</dbReference>
<dbReference type="InterPro" id="IPR013087">
    <property type="entry name" value="Znf_C2H2_type"/>
</dbReference>
<dbReference type="GO" id="GO:0005634">
    <property type="term" value="C:nucleus"/>
    <property type="evidence" value="ECO:0007669"/>
    <property type="project" value="UniProtKB-ARBA"/>
</dbReference>
<dbReference type="InterPro" id="IPR050329">
    <property type="entry name" value="GLI_C2H2-zinc-finger"/>
</dbReference>
<keyword evidence="2" id="KW-0677">Repeat</keyword>
<dbReference type="AlphaFoldDB" id="A0A5C3QFB3"/>
<name>A0A5C3QFB3_9AGAR</name>
<keyword evidence="4" id="KW-0862">Zinc</keyword>
<reference evidence="7 8" key="1">
    <citation type="journal article" date="2019" name="Nat. Ecol. Evol.">
        <title>Megaphylogeny resolves global patterns of mushroom evolution.</title>
        <authorList>
            <person name="Varga T."/>
            <person name="Krizsan K."/>
            <person name="Foldi C."/>
            <person name="Dima B."/>
            <person name="Sanchez-Garcia M."/>
            <person name="Sanchez-Ramirez S."/>
            <person name="Szollosi G.J."/>
            <person name="Szarkandi J.G."/>
            <person name="Papp V."/>
            <person name="Albert L."/>
            <person name="Andreopoulos W."/>
            <person name="Angelini C."/>
            <person name="Antonin V."/>
            <person name="Barry K.W."/>
            <person name="Bougher N.L."/>
            <person name="Buchanan P."/>
            <person name="Buyck B."/>
            <person name="Bense V."/>
            <person name="Catcheside P."/>
            <person name="Chovatia M."/>
            <person name="Cooper J."/>
            <person name="Damon W."/>
            <person name="Desjardin D."/>
            <person name="Finy P."/>
            <person name="Geml J."/>
            <person name="Haridas S."/>
            <person name="Hughes K."/>
            <person name="Justo A."/>
            <person name="Karasinski D."/>
            <person name="Kautmanova I."/>
            <person name="Kiss B."/>
            <person name="Kocsube S."/>
            <person name="Kotiranta H."/>
            <person name="LaButti K.M."/>
            <person name="Lechner B.E."/>
            <person name="Liimatainen K."/>
            <person name="Lipzen A."/>
            <person name="Lukacs Z."/>
            <person name="Mihaltcheva S."/>
            <person name="Morgado L.N."/>
            <person name="Niskanen T."/>
            <person name="Noordeloos M.E."/>
            <person name="Ohm R.A."/>
            <person name="Ortiz-Santana B."/>
            <person name="Ovrebo C."/>
            <person name="Racz N."/>
            <person name="Riley R."/>
            <person name="Savchenko A."/>
            <person name="Shiryaev A."/>
            <person name="Soop K."/>
            <person name="Spirin V."/>
            <person name="Szebenyi C."/>
            <person name="Tomsovsky M."/>
            <person name="Tulloss R.E."/>
            <person name="Uehling J."/>
            <person name="Grigoriev I.V."/>
            <person name="Vagvolgyi C."/>
            <person name="Papp T."/>
            <person name="Martin F.M."/>
            <person name="Miettinen O."/>
            <person name="Hibbett D.S."/>
            <person name="Nagy L.G."/>
        </authorList>
    </citation>
    <scope>NUCLEOTIDE SEQUENCE [LARGE SCALE GENOMIC DNA]</scope>
    <source>
        <strain evidence="7 8">CBS 309.79</strain>
    </source>
</reference>
<dbReference type="GO" id="GO:0000981">
    <property type="term" value="F:DNA-binding transcription factor activity, RNA polymerase II-specific"/>
    <property type="evidence" value="ECO:0007669"/>
    <property type="project" value="TreeGrafter"/>
</dbReference>
<organism evidence="7 8">
    <name type="scientific">Pterulicium gracile</name>
    <dbReference type="NCBI Taxonomy" id="1884261"/>
    <lineage>
        <taxon>Eukaryota</taxon>
        <taxon>Fungi</taxon>
        <taxon>Dikarya</taxon>
        <taxon>Basidiomycota</taxon>
        <taxon>Agaricomycotina</taxon>
        <taxon>Agaricomycetes</taxon>
        <taxon>Agaricomycetidae</taxon>
        <taxon>Agaricales</taxon>
        <taxon>Pleurotineae</taxon>
        <taxon>Pterulaceae</taxon>
        <taxon>Pterulicium</taxon>
    </lineage>
</organism>
<dbReference type="OrthoDB" id="654211at2759"/>
<dbReference type="GO" id="GO:0008270">
    <property type="term" value="F:zinc ion binding"/>
    <property type="evidence" value="ECO:0007669"/>
    <property type="project" value="UniProtKB-KW"/>
</dbReference>
<dbReference type="GO" id="GO:0000978">
    <property type="term" value="F:RNA polymerase II cis-regulatory region sequence-specific DNA binding"/>
    <property type="evidence" value="ECO:0007669"/>
    <property type="project" value="TreeGrafter"/>
</dbReference>
<dbReference type="PANTHER" id="PTHR19818">
    <property type="entry name" value="ZINC FINGER PROTEIN ZIC AND GLI"/>
    <property type="match status" value="1"/>
</dbReference>
<dbReference type="GO" id="GO:0045944">
    <property type="term" value="P:positive regulation of transcription by RNA polymerase II"/>
    <property type="evidence" value="ECO:0007669"/>
    <property type="project" value="UniProtKB-ARBA"/>
</dbReference>
<evidence type="ECO:0000313" key="7">
    <source>
        <dbReference type="EMBL" id="TFK99170.1"/>
    </source>
</evidence>
<dbReference type="PROSITE" id="PS50157">
    <property type="entry name" value="ZINC_FINGER_C2H2_2"/>
    <property type="match status" value="2"/>
</dbReference>